<keyword evidence="7" id="KW-1185">Reference proteome</keyword>
<feature type="chain" id="PRO_5002158566" evidence="4">
    <location>
        <begin position="22"/>
        <end position="420"/>
    </location>
</feature>
<dbReference type="InterPro" id="IPR007742">
    <property type="entry name" value="NosD_dom"/>
</dbReference>
<evidence type="ECO:0000313" key="7">
    <source>
        <dbReference type="Proteomes" id="UP000031572"/>
    </source>
</evidence>
<evidence type="ECO:0000259" key="5">
    <source>
        <dbReference type="SMART" id="SM00722"/>
    </source>
</evidence>
<comment type="caution">
    <text evidence="6">The sequence shown here is derived from an EMBL/GenBank/DDBJ whole genome shotgun (WGS) entry which is preliminary data.</text>
</comment>
<evidence type="ECO:0000256" key="3">
    <source>
        <dbReference type="ARBA" id="ARBA00022786"/>
    </source>
</evidence>
<sequence>MSKSAALLFGMLIAASGSAWSAVLQVKPGQSIAAAIRAAQPGDTVRVERGNYAERLTIDKPITLQGINRPTISAGFSGDTIRVSATDVTIQGLIVRDSGTDIDAQNSGIYITPGSDRALVQDCELVANLFGIWLEKSADSRLVRNVITGRSDLMSVKRGNGIEVYNTDNSQVIDNKISYTRDGIYVDWSRRAQFRGNTIHHVRYGTHYMNTNDSTWENNEVYQSHGGLALMEVRRLVVRNNRAWGNVDHGIMLRTIQDSIIENNVVADNDRGFFIYDAEFNILRNNLVVRNRTGVHLSAGSSNNTVDGNDFIDNQEQVKFVASRDVEWGRSKGNYWSNYSGWDQNGDGVGDVAYEANDVVDRLNWQYPLVKLLLSSPSIQTLRFVARQFPVLRAPSVVDKHARMRPWHQDWSKWNGKSTD</sequence>
<keyword evidence="4" id="KW-0732">Signal</keyword>
<dbReference type="InterPro" id="IPR022441">
    <property type="entry name" value="Para_beta_helix_rpt-2"/>
</dbReference>
<dbReference type="InterPro" id="IPR011050">
    <property type="entry name" value="Pectin_lyase_fold/virulence"/>
</dbReference>
<dbReference type="SMART" id="SM00722">
    <property type="entry name" value="CASH"/>
    <property type="match status" value="2"/>
</dbReference>
<protein>
    <submittedName>
        <fullName evidence="6">Copper ABC transporter substrate-binding protein NosD</fullName>
    </submittedName>
</protein>
<evidence type="ECO:0000313" key="6">
    <source>
        <dbReference type="EMBL" id="KIF81445.1"/>
    </source>
</evidence>
<evidence type="ECO:0000256" key="1">
    <source>
        <dbReference type="ARBA" id="ARBA00004906"/>
    </source>
</evidence>
<gene>
    <name evidence="6" type="primary">nosD</name>
    <name evidence="6" type="ORF">TSA66_12535</name>
</gene>
<dbReference type="NCBIfam" id="TIGR04247">
    <property type="entry name" value="NosD_copper_fam"/>
    <property type="match status" value="1"/>
</dbReference>
<dbReference type="PANTHER" id="PTHR22990">
    <property type="entry name" value="F-BOX ONLY PROTEIN"/>
    <property type="match status" value="1"/>
</dbReference>
<dbReference type="STRING" id="709839.TSA66_12535"/>
<accession>A0A0C2BJS2</accession>
<keyword evidence="3" id="KW-0833">Ubl conjugation pathway</keyword>
<feature type="signal peptide" evidence="4">
    <location>
        <begin position="1"/>
        <end position="21"/>
    </location>
</feature>
<dbReference type="InterPro" id="IPR051550">
    <property type="entry name" value="SCF-Subunits/Alg-Epimerases"/>
</dbReference>
<dbReference type="SMART" id="SM00710">
    <property type="entry name" value="PbH1"/>
    <property type="match status" value="9"/>
</dbReference>
<proteinExistence type="predicted"/>
<evidence type="ECO:0000256" key="2">
    <source>
        <dbReference type="ARBA" id="ARBA00022737"/>
    </source>
</evidence>
<dbReference type="Pfam" id="PF05048">
    <property type="entry name" value="NosD"/>
    <property type="match status" value="1"/>
</dbReference>
<dbReference type="InterPro" id="IPR006626">
    <property type="entry name" value="PbH1"/>
</dbReference>
<organism evidence="6 7">
    <name type="scientific">Noviherbaspirillum autotrophicum</name>
    <dbReference type="NCBI Taxonomy" id="709839"/>
    <lineage>
        <taxon>Bacteria</taxon>
        <taxon>Pseudomonadati</taxon>
        <taxon>Pseudomonadota</taxon>
        <taxon>Betaproteobacteria</taxon>
        <taxon>Burkholderiales</taxon>
        <taxon>Oxalobacteraceae</taxon>
        <taxon>Noviherbaspirillum</taxon>
    </lineage>
</organism>
<evidence type="ECO:0000256" key="4">
    <source>
        <dbReference type="SAM" id="SignalP"/>
    </source>
</evidence>
<dbReference type="Gene3D" id="2.160.20.10">
    <property type="entry name" value="Single-stranded right-handed beta-helix, Pectin lyase-like"/>
    <property type="match status" value="2"/>
</dbReference>
<dbReference type="PANTHER" id="PTHR22990:SF15">
    <property type="entry name" value="F-BOX ONLY PROTEIN 10"/>
    <property type="match status" value="1"/>
</dbReference>
<dbReference type="Proteomes" id="UP000031572">
    <property type="component" value="Unassembled WGS sequence"/>
</dbReference>
<dbReference type="InterPro" id="IPR006633">
    <property type="entry name" value="Carb-bd_sugar_hydrolysis-dom"/>
</dbReference>
<dbReference type="InterPro" id="IPR026464">
    <property type="entry name" value="NosD_copper_fam"/>
</dbReference>
<dbReference type="InterPro" id="IPR012334">
    <property type="entry name" value="Pectin_lyas_fold"/>
</dbReference>
<dbReference type="SUPFAM" id="SSF51126">
    <property type="entry name" value="Pectin lyase-like"/>
    <property type="match status" value="1"/>
</dbReference>
<comment type="pathway">
    <text evidence="1">Protein modification; protein ubiquitination.</text>
</comment>
<reference evidence="6 7" key="1">
    <citation type="submission" date="2014-12" db="EMBL/GenBank/DDBJ databases">
        <title>Denitrispirillum autotrophicum gen. nov., sp. nov., Denitrifying, Facultatively Autotrophic Bacteria Isolated from Rice Paddy Soil.</title>
        <authorList>
            <person name="Ishii S."/>
            <person name="Ashida N."/>
            <person name="Ohno H."/>
            <person name="Otsuka S."/>
            <person name="Yokota A."/>
            <person name="Senoo K."/>
        </authorList>
    </citation>
    <scope>NUCLEOTIDE SEQUENCE [LARGE SCALE GENOMIC DNA]</scope>
    <source>
        <strain evidence="6 7">TSA66</strain>
    </source>
</reference>
<feature type="domain" description="Carbohydrate-binding/sugar hydrolysis" evidence="5">
    <location>
        <begin position="39"/>
        <end position="187"/>
    </location>
</feature>
<dbReference type="NCBIfam" id="TIGR03804">
    <property type="entry name" value="para_beta_helix"/>
    <property type="match status" value="2"/>
</dbReference>
<dbReference type="EMBL" id="JWJG01000028">
    <property type="protein sequence ID" value="KIF81445.1"/>
    <property type="molecule type" value="Genomic_DNA"/>
</dbReference>
<dbReference type="AlphaFoldDB" id="A0A0C2BJS2"/>
<name>A0A0C2BJS2_9BURK</name>
<keyword evidence="2" id="KW-0677">Repeat</keyword>
<feature type="domain" description="Carbohydrate-binding/sugar hydrolysis" evidence="5">
    <location>
        <begin position="193"/>
        <end position="352"/>
    </location>
</feature>